<comment type="caution">
    <text evidence="5">The sequence shown here is derived from an EMBL/GenBank/DDBJ whole genome shotgun (WGS) entry which is preliminary data.</text>
</comment>
<dbReference type="Gene3D" id="3.90.950.10">
    <property type="match status" value="1"/>
</dbReference>
<keyword evidence="4" id="KW-0963">Cytoplasm</keyword>
<evidence type="ECO:0000256" key="4">
    <source>
        <dbReference type="HAMAP-Rule" id="MF_00528"/>
    </source>
</evidence>
<dbReference type="Pfam" id="PF02545">
    <property type="entry name" value="Maf"/>
    <property type="match status" value="1"/>
</dbReference>
<dbReference type="PIRSF" id="PIRSF006305">
    <property type="entry name" value="Maf"/>
    <property type="match status" value="1"/>
</dbReference>
<comment type="similarity">
    <text evidence="4">Belongs to the Maf family. YhdE subfamily.</text>
</comment>
<comment type="subcellular location">
    <subcellularLocation>
        <location evidence="4">Cytoplasm</location>
    </subcellularLocation>
</comment>
<name>A0A368DS89_9PROT</name>
<organism evidence="5 6">
    <name type="scientific">PS1 clade bacterium</name>
    <dbReference type="NCBI Taxonomy" id="2175152"/>
    <lineage>
        <taxon>Bacteria</taxon>
        <taxon>Pseudomonadati</taxon>
        <taxon>Pseudomonadota</taxon>
        <taxon>Alphaproteobacteria</taxon>
        <taxon>PS1 clade</taxon>
    </lineage>
</organism>
<comment type="catalytic activity">
    <reaction evidence="4">
        <text>dTTP + H2O = dTMP + diphosphate + H(+)</text>
        <dbReference type="Rhea" id="RHEA:28534"/>
        <dbReference type="ChEBI" id="CHEBI:15377"/>
        <dbReference type="ChEBI" id="CHEBI:15378"/>
        <dbReference type="ChEBI" id="CHEBI:33019"/>
        <dbReference type="ChEBI" id="CHEBI:37568"/>
        <dbReference type="ChEBI" id="CHEBI:63528"/>
        <dbReference type="EC" id="3.6.1.9"/>
    </reaction>
</comment>
<dbReference type="GO" id="GO:0036218">
    <property type="term" value="F:dTTP diphosphatase activity"/>
    <property type="evidence" value="ECO:0007669"/>
    <property type="project" value="RHEA"/>
</dbReference>
<keyword evidence="3 4" id="KW-0546">Nucleotide metabolism</keyword>
<feature type="site" description="Important for substrate specificity" evidence="4">
    <location>
        <position position="160"/>
    </location>
</feature>
<accession>A0A368DS89</accession>
<comment type="function">
    <text evidence="4">Nucleoside triphosphate pyrophosphatase that hydrolyzes dTTP and UTP. May have a dual role in cell division arrest and in preventing the incorporation of modified nucleotides into cellular nucleic acids.</text>
</comment>
<evidence type="ECO:0000256" key="2">
    <source>
        <dbReference type="ARBA" id="ARBA00022801"/>
    </source>
</evidence>
<evidence type="ECO:0000313" key="6">
    <source>
        <dbReference type="Proteomes" id="UP000253570"/>
    </source>
</evidence>
<dbReference type="PANTHER" id="PTHR43213:SF5">
    <property type="entry name" value="BIFUNCTIONAL DTTP_UTP PYROPHOSPHATASE_METHYLTRANSFERASE PROTEIN-RELATED"/>
    <property type="match status" value="1"/>
</dbReference>
<comment type="cofactor">
    <cofactor evidence="1 4">
        <name>a divalent metal cation</name>
        <dbReference type="ChEBI" id="CHEBI:60240"/>
    </cofactor>
</comment>
<dbReference type="GO" id="GO:0036221">
    <property type="term" value="F:UTP diphosphatase activity"/>
    <property type="evidence" value="ECO:0007669"/>
    <property type="project" value="RHEA"/>
</dbReference>
<evidence type="ECO:0000256" key="1">
    <source>
        <dbReference type="ARBA" id="ARBA00001968"/>
    </source>
</evidence>
<dbReference type="SUPFAM" id="SSF52972">
    <property type="entry name" value="ITPase-like"/>
    <property type="match status" value="1"/>
</dbReference>
<dbReference type="GO" id="GO:0005737">
    <property type="term" value="C:cytoplasm"/>
    <property type="evidence" value="ECO:0007669"/>
    <property type="project" value="UniProtKB-SubCell"/>
</dbReference>
<dbReference type="CDD" id="cd00555">
    <property type="entry name" value="Maf"/>
    <property type="match status" value="1"/>
</dbReference>
<gene>
    <name evidence="5" type="primary">maf</name>
    <name evidence="5" type="ORF">DBW71_00730</name>
</gene>
<comment type="catalytic activity">
    <reaction evidence="4">
        <text>UTP + H2O = UMP + diphosphate + H(+)</text>
        <dbReference type="Rhea" id="RHEA:29395"/>
        <dbReference type="ChEBI" id="CHEBI:15377"/>
        <dbReference type="ChEBI" id="CHEBI:15378"/>
        <dbReference type="ChEBI" id="CHEBI:33019"/>
        <dbReference type="ChEBI" id="CHEBI:46398"/>
        <dbReference type="ChEBI" id="CHEBI:57865"/>
        <dbReference type="EC" id="3.6.1.9"/>
    </reaction>
</comment>
<keyword evidence="2 4" id="KW-0378">Hydrolase</keyword>
<dbReference type="AlphaFoldDB" id="A0A368DS89"/>
<reference evidence="5 6" key="1">
    <citation type="journal article" date="2018" name="Microbiome">
        <title>Fine metagenomic profile of the Mediterranean stratified and mixed water columns revealed by assembly and recruitment.</title>
        <authorList>
            <person name="Haro-Moreno J.M."/>
            <person name="Lopez-Perez M."/>
            <person name="De La Torre J.R."/>
            <person name="Picazo A."/>
            <person name="Camacho A."/>
            <person name="Rodriguez-Valera F."/>
        </authorList>
    </citation>
    <scope>NUCLEOTIDE SEQUENCE [LARGE SCALE GENOMIC DNA]</scope>
    <source>
        <strain evidence="5">MED-G57</strain>
    </source>
</reference>
<dbReference type="Proteomes" id="UP000253570">
    <property type="component" value="Unassembled WGS sequence"/>
</dbReference>
<feature type="site" description="Important for substrate specificity" evidence="4">
    <location>
        <position position="15"/>
    </location>
</feature>
<feature type="site" description="Important for substrate specificity" evidence="4">
    <location>
        <position position="77"/>
    </location>
</feature>
<evidence type="ECO:0000313" key="5">
    <source>
        <dbReference type="EMBL" id="RCL74702.1"/>
    </source>
</evidence>
<protein>
    <recommendedName>
        <fullName evidence="4">dTTP/UTP pyrophosphatase</fullName>
        <shortName evidence="4">dTTPase/UTPase</shortName>
        <ecNumber evidence="4">3.6.1.9</ecNumber>
    </recommendedName>
    <alternativeName>
        <fullName evidence="4">Nucleoside triphosphate pyrophosphatase</fullName>
    </alternativeName>
    <alternativeName>
        <fullName evidence="4">Nucleotide pyrophosphatase</fullName>
        <shortName evidence="4">Nucleotide PPase</shortName>
    </alternativeName>
</protein>
<dbReference type="InterPro" id="IPR003697">
    <property type="entry name" value="Maf-like"/>
</dbReference>
<sequence length="203" mass="22655">MTILNKLILASNSPRRVDLLKQIGIIPNVIQSSEVDENLIDKKISPKDKAIILARKKAEFIHAKKKFNGHIILSADTTVAVGRRILDKPKDIDDAYKKLTLLSGRNHRVYTAICVIDQKGNLYERVTETRIKFKKLSAQEIDSYLKSKEWEDKAGGYAIQGIAGSFIISLVGSYSSVVGLPLYQTANLLNGIGFNISKNWVNE</sequence>
<dbReference type="EC" id="3.6.1.9" evidence="4"/>
<comment type="caution">
    <text evidence="4">Lacks conserved residue(s) required for the propagation of feature annotation.</text>
</comment>
<dbReference type="InterPro" id="IPR029001">
    <property type="entry name" value="ITPase-like_fam"/>
</dbReference>
<dbReference type="GO" id="GO:0009117">
    <property type="term" value="P:nucleotide metabolic process"/>
    <property type="evidence" value="ECO:0007669"/>
    <property type="project" value="UniProtKB-KW"/>
</dbReference>
<feature type="active site" description="Proton acceptor" evidence="4">
    <location>
        <position position="76"/>
    </location>
</feature>
<dbReference type="EMBL" id="QOQD01000001">
    <property type="protein sequence ID" value="RCL74702.1"/>
    <property type="molecule type" value="Genomic_DNA"/>
</dbReference>
<proteinExistence type="inferred from homology"/>
<dbReference type="NCBIfam" id="TIGR00172">
    <property type="entry name" value="maf"/>
    <property type="match status" value="1"/>
</dbReference>
<dbReference type="HAMAP" id="MF_00528">
    <property type="entry name" value="Maf"/>
    <property type="match status" value="1"/>
</dbReference>
<evidence type="ECO:0000256" key="3">
    <source>
        <dbReference type="ARBA" id="ARBA00023080"/>
    </source>
</evidence>
<dbReference type="PANTHER" id="PTHR43213">
    <property type="entry name" value="BIFUNCTIONAL DTTP/UTP PYROPHOSPHATASE/METHYLTRANSFERASE PROTEIN-RELATED"/>
    <property type="match status" value="1"/>
</dbReference>